<organism evidence="2 3">
    <name type="scientific">Leptomonas seymouri</name>
    <dbReference type="NCBI Taxonomy" id="5684"/>
    <lineage>
        <taxon>Eukaryota</taxon>
        <taxon>Discoba</taxon>
        <taxon>Euglenozoa</taxon>
        <taxon>Kinetoplastea</taxon>
        <taxon>Metakinetoplastina</taxon>
        <taxon>Trypanosomatida</taxon>
        <taxon>Trypanosomatidae</taxon>
        <taxon>Leishmaniinae</taxon>
        <taxon>Leptomonas</taxon>
    </lineage>
</organism>
<feature type="compositionally biased region" description="Low complexity" evidence="1">
    <location>
        <begin position="165"/>
        <end position="175"/>
    </location>
</feature>
<feature type="compositionally biased region" description="Polar residues" evidence="1">
    <location>
        <begin position="719"/>
        <end position="728"/>
    </location>
</feature>
<feature type="region of interest" description="Disordered" evidence="1">
    <location>
        <begin position="44"/>
        <end position="111"/>
    </location>
</feature>
<dbReference type="VEuPathDB" id="TriTrypDB:Lsey_0221_0130"/>
<evidence type="ECO:0000256" key="1">
    <source>
        <dbReference type="SAM" id="MobiDB-lite"/>
    </source>
</evidence>
<reference evidence="2 3" key="1">
    <citation type="journal article" date="2015" name="PLoS Pathog.">
        <title>Leptomonas seymouri: Adaptations to the Dixenous Life Cycle Analyzed by Genome Sequencing, Transcriptome Profiling and Co-infection with Leishmania donovani.</title>
        <authorList>
            <person name="Kraeva N."/>
            <person name="Butenko A."/>
            <person name="Hlavacova J."/>
            <person name="Kostygov A."/>
            <person name="Myskova J."/>
            <person name="Grybchuk D."/>
            <person name="Lestinova T."/>
            <person name="Votypka J."/>
            <person name="Volf P."/>
            <person name="Opperdoes F."/>
            <person name="Flegontov P."/>
            <person name="Lukes J."/>
            <person name="Yurchenko V."/>
        </authorList>
    </citation>
    <scope>NUCLEOTIDE SEQUENCE [LARGE SCALE GENOMIC DNA]</scope>
    <source>
        <strain evidence="2 3">ATCC 30220</strain>
    </source>
</reference>
<name>A0A0N1HW18_LEPSE</name>
<feature type="region of interest" description="Disordered" evidence="1">
    <location>
        <begin position="556"/>
        <end position="611"/>
    </location>
</feature>
<proteinExistence type="predicted"/>
<sequence length="896" mass="98665">MFFTYAEKQGNVFFDGWQMRQVAFDTMRRHLYYSNGVTPEKIAYPNANDNPFPSAVPEDSYTDGEDSVMSLATTGDNPTVSHINVRPPLSPISQQRRFTEAPPPPNNPEDVQWRKKIKVDMIVLVGKEHTFLLEDSHLKETDLFQVEIHGEVRPLAAGETPSPGPLLTPSSGLSGMPERFTVENDEFIRDQFFLRELYEALRDQFANLRMERERAELASGQPVLPPSARRTQTLESPRAKGGTVYRGSRTKVVFRMRTEYEFRRFWYVVQTVLGYDKLSARPYRGLPPYDPRNGIIFSMIPMCVWHIFKALDKAVFYTFLRGDLVGRNASDGLCVALRGAYLCITHDTVLVMRDTGNIPRWIKLQQVREFHYNTVNSRPFVAFLSDPGAPDIIFLPQPPIYGPDAIRRFSPSLEVLRLHHVMHETCFASLEIRRVIDFQEIPEMSVRGFVARYERETGRHLDFDPAVGYSGALSCPLPKEQLAQVWREVQGIYASRDPVVVSQAAIPLYQNNTNDTDLTPEQLETLSRRLARERSSRDDIVGLSFEEAHRIPVETRIGVGRRHATTSPLPRRRSNTNFGPATERHHADPQSNTSSSPMSRGSGGREAPPSRLPRISTAMAELQGEAHSHHNHSLALTNTDDRNDNSAVADSPRSSGSASPTSSPAEAADHNNNDASNSNAYALPSSSRRSRAVATRSPAAAEETTGPAAESAAATPTSVITPASTSRPQIPANRLETPQLGTDNPGLSAAFGHTPAMGASPGVGNGSFTSSCYGACSVQYQVPGARYLTADELKKAGMSVAVDHHAVLMSQTPLGPDAAAHAFLTNAEMNVEEIVNKSITAMQAAAHLPDRREPPGSCKDSKLGSSLAKLVHSLPEKRPPASAKPATKNSNTSVET</sequence>
<dbReference type="EMBL" id="LJSK01000221">
    <property type="protein sequence ID" value="KPI84932.1"/>
    <property type="molecule type" value="Genomic_DNA"/>
</dbReference>
<evidence type="ECO:0000313" key="3">
    <source>
        <dbReference type="Proteomes" id="UP000038009"/>
    </source>
</evidence>
<feature type="compositionally biased region" description="Basic residues" evidence="1">
    <location>
        <begin position="559"/>
        <end position="574"/>
    </location>
</feature>
<evidence type="ECO:0000313" key="2">
    <source>
        <dbReference type="EMBL" id="KPI84932.1"/>
    </source>
</evidence>
<dbReference type="AlphaFoldDB" id="A0A0N1HW18"/>
<comment type="caution">
    <text evidence="2">The sequence shown here is derived from an EMBL/GenBank/DDBJ whole genome shotgun (WGS) entry which is preliminary data.</text>
</comment>
<feature type="compositionally biased region" description="Low complexity" evidence="1">
    <location>
        <begin position="591"/>
        <end position="600"/>
    </location>
</feature>
<protein>
    <submittedName>
        <fullName evidence="2">Uncharacterized protein</fullName>
    </submittedName>
</protein>
<gene>
    <name evidence="2" type="ORF">ABL78_6024</name>
</gene>
<feature type="compositionally biased region" description="Basic and acidic residues" evidence="1">
    <location>
        <begin position="848"/>
        <end position="862"/>
    </location>
</feature>
<feature type="region of interest" description="Disordered" evidence="1">
    <location>
        <begin position="219"/>
        <end position="243"/>
    </location>
</feature>
<feature type="compositionally biased region" description="Low complexity" evidence="1">
    <location>
        <begin position="692"/>
        <end position="718"/>
    </location>
</feature>
<accession>A0A0N1HW18</accession>
<dbReference type="OrthoDB" id="271685at2759"/>
<dbReference type="Proteomes" id="UP000038009">
    <property type="component" value="Unassembled WGS sequence"/>
</dbReference>
<feature type="compositionally biased region" description="Polar residues" evidence="1">
    <location>
        <begin position="887"/>
        <end position="896"/>
    </location>
</feature>
<feature type="region of interest" description="Disordered" evidence="1">
    <location>
        <begin position="155"/>
        <end position="175"/>
    </location>
</feature>
<dbReference type="OMA" id="FQVEIHG"/>
<feature type="compositionally biased region" description="Polar residues" evidence="1">
    <location>
        <begin position="70"/>
        <end position="82"/>
    </location>
</feature>
<feature type="region of interest" description="Disordered" evidence="1">
    <location>
        <begin position="845"/>
        <end position="896"/>
    </location>
</feature>
<feature type="region of interest" description="Disordered" evidence="1">
    <location>
        <begin position="623"/>
        <end position="733"/>
    </location>
</feature>
<keyword evidence="3" id="KW-1185">Reference proteome</keyword>
<feature type="compositionally biased region" description="Low complexity" evidence="1">
    <location>
        <begin position="649"/>
        <end position="666"/>
    </location>
</feature>